<evidence type="ECO:0000313" key="2">
    <source>
        <dbReference type="EMBL" id="CAB3982961.1"/>
    </source>
</evidence>
<dbReference type="Proteomes" id="UP001152795">
    <property type="component" value="Unassembled WGS sequence"/>
</dbReference>
<evidence type="ECO:0000259" key="1">
    <source>
        <dbReference type="Pfam" id="PF24764"/>
    </source>
</evidence>
<protein>
    <recommendedName>
        <fullName evidence="1">Integrase core domain-containing protein</fullName>
    </recommendedName>
</protein>
<name>A0A6S7GCG0_PARCT</name>
<dbReference type="OrthoDB" id="6099050at2759"/>
<comment type="caution">
    <text evidence="2">The sequence shown here is derived from an EMBL/GenBank/DDBJ whole genome shotgun (WGS) entry which is preliminary data.</text>
</comment>
<dbReference type="InterPro" id="IPR058913">
    <property type="entry name" value="Integrase_dom_put"/>
</dbReference>
<dbReference type="EMBL" id="CACRXK020000559">
    <property type="protein sequence ID" value="CAB3982961.1"/>
    <property type="molecule type" value="Genomic_DNA"/>
</dbReference>
<reference evidence="2" key="1">
    <citation type="submission" date="2020-04" db="EMBL/GenBank/DDBJ databases">
        <authorList>
            <person name="Alioto T."/>
            <person name="Alioto T."/>
            <person name="Gomez Garrido J."/>
        </authorList>
    </citation>
    <scope>NUCLEOTIDE SEQUENCE</scope>
    <source>
        <strain evidence="2">A484AB</strain>
    </source>
</reference>
<feature type="domain" description="Integrase core" evidence="1">
    <location>
        <begin position="122"/>
        <end position="172"/>
    </location>
</feature>
<dbReference type="AlphaFoldDB" id="A0A6S7GCG0"/>
<organism evidence="2 3">
    <name type="scientific">Paramuricea clavata</name>
    <name type="common">Red gorgonian</name>
    <name type="synonym">Violescent sea-whip</name>
    <dbReference type="NCBI Taxonomy" id="317549"/>
    <lineage>
        <taxon>Eukaryota</taxon>
        <taxon>Metazoa</taxon>
        <taxon>Cnidaria</taxon>
        <taxon>Anthozoa</taxon>
        <taxon>Octocorallia</taxon>
        <taxon>Malacalcyonacea</taxon>
        <taxon>Plexauridae</taxon>
        <taxon>Paramuricea</taxon>
    </lineage>
</organism>
<gene>
    <name evidence="2" type="ORF">PACLA_8A079730</name>
</gene>
<dbReference type="Pfam" id="PF24764">
    <property type="entry name" value="rva_4"/>
    <property type="match status" value="1"/>
</dbReference>
<evidence type="ECO:0000313" key="3">
    <source>
        <dbReference type="Proteomes" id="UP001152795"/>
    </source>
</evidence>
<proteinExistence type="predicted"/>
<dbReference type="PANTHER" id="PTHR46791">
    <property type="entry name" value="EXPRESSED PROTEIN"/>
    <property type="match status" value="1"/>
</dbReference>
<dbReference type="PANTHER" id="PTHR46791:SF13">
    <property type="entry name" value="CLR5 DOMAIN-CONTAINING PROTEIN"/>
    <property type="match status" value="1"/>
</dbReference>
<sequence>MAEDEEDLNRLNNFDREGLPNSGSEREIIEYYFHKGFEYKNIVLFLQRYHGIRLSERTLKRRLKDFGLKRRELVDENVEGRARDIIKEELSAGPDSLNGYRTMWHILRLRHHINVPRQLVASIMKESGILDMTNDIHKEALWFCFADVFQTDLDKAKQHWNSHRIRKSHETTVPGVPDILYFLPEQSGGDRQDCLAQVPLCKLEEVEQQILGGSREEETDEVWEEYFHYVMENNGLTYPTTIFEAGELFQSLVNFATGLTEAN</sequence>
<accession>A0A6S7GCG0</accession>
<keyword evidence="3" id="KW-1185">Reference proteome</keyword>